<feature type="compositionally biased region" description="Basic and acidic residues" evidence="1">
    <location>
        <begin position="1"/>
        <end position="40"/>
    </location>
</feature>
<evidence type="ECO:0000313" key="2">
    <source>
        <dbReference type="EMBL" id="WNO52624.1"/>
    </source>
</evidence>
<dbReference type="RefSeq" id="WP_313913263.1">
    <property type="nucleotide sequence ID" value="NZ_CP135076.1"/>
</dbReference>
<protein>
    <submittedName>
        <fullName evidence="2">Uncharacterized protein</fullName>
    </submittedName>
</protein>
<name>A0ABZ0B5P1_9SPHN</name>
<evidence type="ECO:0000313" key="3">
    <source>
        <dbReference type="Proteomes" id="UP001302249"/>
    </source>
</evidence>
<dbReference type="EMBL" id="CP135076">
    <property type="protein sequence ID" value="WNO52624.1"/>
    <property type="molecule type" value="Genomic_DNA"/>
</dbReference>
<organism evidence="2 3">
    <name type="scientific">Stakelama saccharophila</name>
    <dbReference type="NCBI Taxonomy" id="3075605"/>
    <lineage>
        <taxon>Bacteria</taxon>
        <taxon>Pseudomonadati</taxon>
        <taxon>Pseudomonadota</taxon>
        <taxon>Alphaproteobacteria</taxon>
        <taxon>Sphingomonadales</taxon>
        <taxon>Sphingomonadaceae</taxon>
        <taxon>Stakelama</taxon>
    </lineage>
</organism>
<evidence type="ECO:0000256" key="1">
    <source>
        <dbReference type="SAM" id="MobiDB-lite"/>
    </source>
</evidence>
<gene>
    <name evidence="2" type="ORF">RPR59_09100</name>
</gene>
<reference evidence="2 3" key="1">
    <citation type="submission" date="2023-09" db="EMBL/GenBank/DDBJ databases">
        <authorList>
            <person name="Rey-Velasco X."/>
        </authorList>
    </citation>
    <scope>NUCLEOTIDE SEQUENCE [LARGE SCALE GENOMIC DNA]</scope>
    <source>
        <strain evidence="2 3">W311</strain>
    </source>
</reference>
<accession>A0ABZ0B5P1</accession>
<keyword evidence="3" id="KW-1185">Reference proteome</keyword>
<feature type="region of interest" description="Disordered" evidence="1">
    <location>
        <begin position="1"/>
        <end position="71"/>
    </location>
</feature>
<proteinExistence type="predicted"/>
<sequence>MTDDDRKPHPDSPPRPDQDERSDIEQIVESRSDAVDRGEGGEEPETFTDPGLADGVGGTGGRVKNQDDDAQ</sequence>
<dbReference type="Proteomes" id="UP001302249">
    <property type="component" value="Chromosome"/>
</dbReference>